<feature type="transmembrane region" description="Helical" evidence="1">
    <location>
        <begin position="476"/>
        <end position="495"/>
    </location>
</feature>
<keyword evidence="3" id="KW-1185">Reference proteome</keyword>
<feature type="transmembrane region" description="Helical" evidence="1">
    <location>
        <begin position="501"/>
        <end position="522"/>
    </location>
</feature>
<keyword evidence="1" id="KW-0472">Membrane</keyword>
<dbReference type="Proteomes" id="UP000049472">
    <property type="component" value="Unassembled WGS sequence"/>
</dbReference>
<keyword evidence="1" id="KW-1133">Transmembrane helix</keyword>
<feature type="transmembrane region" description="Helical" evidence="1">
    <location>
        <begin position="445"/>
        <end position="464"/>
    </location>
</feature>
<dbReference type="RefSeq" id="WP_055062146.1">
    <property type="nucleotide sequence ID" value="NZ_CVRQ01000022.1"/>
</dbReference>
<proteinExistence type="predicted"/>
<evidence type="ECO:0008006" key="4">
    <source>
        <dbReference type="Google" id="ProtNLM"/>
    </source>
</evidence>
<gene>
    <name evidence="2" type="ORF">T1815_20711</name>
</gene>
<dbReference type="EMBL" id="CVRQ01000022">
    <property type="protein sequence ID" value="CRL39365.1"/>
    <property type="molecule type" value="Genomic_DNA"/>
</dbReference>
<reference evidence="3" key="1">
    <citation type="submission" date="2015-05" db="EMBL/GenBank/DDBJ databases">
        <authorList>
            <consortium name="Pathogen Informatics"/>
        </authorList>
    </citation>
    <scope>NUCLEOTIDE SEQUENCE [LARGE SCALE GENOMIC DNA]</scope>
    <source>
        <strain evidence="3">T1-815</strain>
    </source>
</reference>
<evidence type="ECO:0000313" key="3">
    <source>
        <dbReference type="Proteomes" id="UP000049472"/>
    </source>
</evidence>
<evidence type="ECO:0000313" key="2">
    <source>
        <dbReference type="EMBL" id="CRL39365.1"/>
    </source>
</evidence>
<feature type="transmembrane region" description="Helical" evidence="1">
    <location>
        <begin position="315"/>
        <end position="336"/>
    </location>
</feature>
<feature type="transmembrane region" description="Helical" evidence="1">
    <location>
        <begin position="411"/>
        <end position="439"/>
    </location>
</feature>
<sequence>MFACKNCGGNVKFDIKSGQLACEYCHSLFDPYAYEDKTSDAEVQKDFEATIFTCPQCGGEILSTDDTAAGFCSFCGASTVLYSRMQKEHKPAYIIPFAKSKDDCKQAYMSLMKKAIFAPKELKDPKFIDGFRGIYMPYWTYYVTQKAPISLPAKRSHRSGDYIITDHFRLEGDLDAYYKGLSYDASSSFDDSISEKLAPYDVKNMKRFTPAFLSGFYADTADLPSTVYASDAMDAACTNTISEISKEPAFTGLSVDSDSAALSPSSLGTTVKETDYSMFPVWFLSYRNKDRVAYATVNGQTGKVVADLPISVGKFLLGSLIAAIPVYILLCLLTVLTPGMTLTIVGVLAIIANICYSQELTMIAVKEAGTEDKGRIAKEQPEALGAISNRRRLKAAKKATKTIKKKTNTSFVAYFILFIFVIQFVPALFTIIAGIGGSFGNADGSLILFVILTIISFIFSIRGFSSFDRMPGHKGVAGLIFGMVSMLIGDAVLLFQPVLDAWYYGAAFIIIASVLITLINVIRAFNVLTTRKLPQFATHKGGDDHA</sequence>
<dbReference type="AlphaFoldDB" id="A0A0M6WPE4"/>
<organism evidence="2 3">
    <name type="scientific">Agathobacter rectalis</name>
    <dbReference type="NCBI Taxonomy" id="39491"/>
    <lineage>
        <taxon>Bacteria</taxon>
        <taxon>Bacillati</taxon>
        <taxon>Bacillota</taxon>
        <taxon>Clostridia</taxon>
        <taxon>Lachnospirales</taxon>
        <taxon>Lachnospiraceae</taxon>
        <taxon>Agathobacter</taxon>
    </lineage>
</organism>
<feature type="transmembrane region" description="Helical" evidence="1">
    <location>
        <begin position="342"/>
        <end position="365"/>
    </location>
</feature>
<protein>
    <recommendedName>
        <fullName evidence="4">Zinc ribbon domain-containing protein</fullName>
    </recommendedName>
</protein>
<keyword evidence="1" id="KW-0812">Transmembrane</keyword>
<name>A0A0M6WPE4_9FIRM</name>
<accession>A0A0M6WPE4</accession>
<evidence type="ECO:0000256" key="1">
    <source>
        <dbReference type="SAM" id="Phobius"/>
    </source>
</evidence>